<keyword evidence="5" id="KW-0539">Nucleus</keyword>
<evidence type="ECO:0000256" key="4">
    <source>
        <dbReference type="ARBA" id="ARBA00023163"/>
    </source>
</evidence>
<dbReference type="GO" id="GO:0005634">
    <property type="term" value="C:nucleus"/>
    <property type="evidence" value="ECO:0007669"/>
    <property type="project" value="UniProtKB-SubCell"/>
</dbReference>
<organism evidence="8 9">
    <name type="scientific">Lithospermum erythrorhizon</name>
    <name type="common">Purple gromwell</name>
    <name type="synonym">Lithospermum officinale var. erythrorhizon</name>
    <dbReference type="NCBI Taxonomy" id="34254"/>
    <lineage>
        <taxon>Eukaryota</taxon>
        <taxon>Viridiplantae</taxon>
        <taxon>Streptophyta</taxon>
        <taxon>Embryophyta</taxon>
        <taxon>Tracheophyta</taxon>
        <taxon>Spermatophyta</taxon>
        <taxon>Magnoliopsida</taxon>
        <taxon>eudicotyledons</taxon>
        <taxon>Gunneridae</taxon>
        <taxon>Pentapetalae</taxon>
        <taxon>asterids</taxon>
        <taxon>lamiids</taxon>
        <taxon>Boraginales</taxon>
        <taxon>Boraginaceae</taxon>
        <taxon>Boraginoideae</taxon>
        <taxon>Lithospermeae</taxon>
        <taxon>Lithospermum</taxon>
    </lineage>
</organism>
<keyword evidence="9" id="KW-1185">Reference proteome</keyword>
<dbReference type="PANTHER" id="PTHR46245:SF10">
    <property type="entry name" value="B3 DOMAIN-CONTAINING TRANSCRIPTION FACTOR VAL3"/>
    <property type="match status" value="1"/>
</dbReference>
<sequence length="457" mass="50081">MPTKALMEAELKVCFNSKCRKAMEQPKNGWRCRSGQFAQLCHPCASAYVEGKFCETFHSNLPGWRFCETCGKQIHCGCIVSFHLFVLLDTGGIECLLCTRKSFILQPNPAWPQPSLCLPSHPEGIKDLPAKNYSSVACSGPVPWLQAPKLFNGSSIMSERQANASSEIDVLDSSHIRLADQRSACSLNFERNDNSVERLLSGSTGLSCGLVKGNPVVHGDHNNSSIHDSHHSNSKSDPSFQNTDVALVYSSYTSVNKIDNANNNTATTRRSPTMSTTFNGNGSSHNGLDTSTNLKVCCVNVKGDGQGRSQLLTQYSSPTTDQLPRIPEVNCVLTPLFEKTLSASDAGKIGRLVLPKKCAEAYLPQISHSEGLPLEVLDAKGNKWVFQFRFWPNNNSRMYVLEGITPCLQALQLHAGDIVTFGRLEPEGKLVVGCRKASISSSLDQVYPRLICSYPEF</sequence>
<dbReference type="AlphaFoldDB" id="A0AAV3PX88"/>
<gene>
    <name evidence="8" type="ORF">LIER_13954</name>
</gene>
<dbReference type="PROSITE" id="PS50863">
    <property type="entry name" value="B3"/>
    <property type="match status" value="1"/>
</dbReference>
<dbReference type="Pfam" id="PF25813">
    <property type="entry name" value="zf_VAL1_N"/>
    <property type="match status" value="1"/>
</dbReference>
<protein>
    <recommendedName>
        <fullName evidence="7">TF-B3 domain-containing protein</fullName>
    </recommendedName>
</protein>
<comment type="caution">
    <text evidence="8">The sequence shown here is derived from an EMBL/GenBank/DDBJ whole genome shotgun (WGS) entry which is preliminary data.</text>
</comment>
<feature type="region of interest" description="Disordered" evidence="6">
    <location>
        <begin position="219"/>
        <end position="240"/>
    </location>
</feature>
<dbReference type="EMBL" id="BAABME010002866">
    <property type="protein sequence ID" value="GAA0156454.1"/>
    <property type="molecule type" value="Genomic_DNA"/>
</dbReference>
<dbReference type="InterPro" id="IPR003340">
    <property type="entry name" value="B3_DNA-bd"/>
</dbReference>
<evidence type="ECO:0000313" key="8">
    <source>
        <dbReference type="EMBL" id="GAA0156454.1"/>
    </source>
</evidence>
<evidence type="ECO:0000313" key="9">
    <source>
        <dbReference type="Proteomes" id="UP001454036"/>
    </source>
</evidence>
<evidence type="ECO:0000256" key="3">
    <source>
        <dbReference type="ARBA" id="ARBA00023125"/>
    </source>
</evidence>
<evidence type="ECO:0000256" key="5">
    <source>
        <dbReference type="ARBA" id="ARBA00023242"/>
    </source>
</evidence>
<evidence type="ECO:0000256" key="2">
    <source>
        <dbReference type="ARBA" id="ARBA00023015"/>
    </source>
</evidence>
<dbReference type="CDD" id="cd10017">
    <property type="entry name" value="B3_DNA"/>
    <property type="match status" value="1"/>
</dbReference>
<dbReference type="PANTHER" id="PTHR46245">
    <property type="entry name" value="B3 DOMAIN-CONTAINING PROTEIN OS07G0563300"/>
    <property type="match status" value="1"/>
</dbReference>
<evidence type="ECO:0000256" key="6">
    <source>
        <dbReference type="SAM" id="MobiDB-lite"/>
    </source>
</evidence>
<keyword evidence="2" id="KW-0805">Transcription regulation</keyword>
<dbReference type="Proteomes" id="UP001454036">
    <property type="component" value="Unassembled WGS sequence"/>
</dbReference>
<dbReference type="SMART" id="SM01019">
    <property type="entry name" value="B3"/>
    <property type="match status" value="1"/>
</dbReference>
<dbReference type="InterPro" id="IPR015300">
    <property type="entry name" value="DNA-bd_pseudobarrel_sf"/>
</dbReference>
<dbReference type="Gene3D" id="2.40.330.10">
    <property type="entry name" value="DNA-binding pseudobarrel domain"/>
    <property type="match status" value="1"/>
</dbReference>
<proteinExistence type="predicted"/>
<dbReference type="GO" id="GO:0003677">
    <property type="term" value="F:DNA binding"/>
    <property type="evidence" value="ECO:0007669"/>
    <property type="project" value="UniProtKB-KW"/>
</dbReference>
<dbReference type="InterPro" id="IPR057743">
    <property type="entry name" value="Zfn_VAL1-3_N"/>
</dbReference>
<comment type="subcellular location">
    <subcellularLocation>
        <location evidence="1">Nucleus</location>
    </subcellularLocation>
</comment>
<evidence type="ECO:0000259" key="7">
    <source>
        <dbReference type="PROSITE" id="PS50863"/>
    </source>
</evidence>
<keyword evidence="4" id="KW-0804">Transcription</keyword>
<feature type="domain" description="TF-B3" evidence="7">
    <location>
        <begin position="337"/>
        <end position="438"/>
    </location>
</feature>
<reference evidence="8 9" key="1">
    <citation type="submission" date="2024-01" db="EMBL/GenBank/DDBJ databases">
        <title>The complete chloroplast genome sequence of Lithospermum erythrorhizon: insights into the phylogenetic relationship among Boraginaceae species and the maternal lineages of purple gromwells.</title>
        <authorList>
            <person name="Okada T."/>
            <person name="Watanabe K."/>
        </authorList>
    </citation>
    <scope>NUCLEOTIDE SEQUENCE [LARGE SCALE GENOMIC DNA]</scope>
</reference>
<keyword evidence="3" id="KW-0238">DNA-binding</keyword>
<dbReference type="SUPFAM" id="SSF101936">
    <property type="entry name" value="DNA-binding pseudobarrel domain"/>
    <property type="match status" value="1"/>
</dbReference>
<accession>A0AAV3PX88</accession>
<evidence type="ECO:0000256" key="1">
    <source>
        <dbReference type="ARBA" id="ARBA00004123"/>
    </source>
</evidence>
<name>A0AAV3PX88_LITER</name>
<dbReference type="Pfam" id="PF02362">
    <property type="entry name" value="B3"/>
    <property type="match status" value="1"/>
</dbReference>